<dbReference type="EMBL" id="CM043771">
    <property type="protein sequence ID" value="KAI4840733.1"/>
    <property type="molecule type" value="Genomic_DNA"/>
</dbReference>
<reference evidence="1" key="1">
    <citation type="submission" date="2022-06" db="EMBL/GenBank/DDBJ databases">
        <title>The First Complete Genome of the Simian Malaria Parasite Plasmodium brasilianum.</title>
        <authorList>
            <person name="Bajic M."/>
            <person name="Ravishankar S."/>
        </authorList>
    </citation>
    <scope>NUCLEOTIDE SEQUENCE</scope>
    <source>
        <strain evidence="1">Bolivian I</strain>
    </source>
</reference>
<name>A0ACB9YG90_PLABR</name>
<evidence type="ECO:0000313" key="1">
    <source>
        <dbReference type="EMBL" id="KAI4840733.1"/>
    </source>
</evidence>
<evidence type="ECO:0000313" key="2">
    <source>
        <dbReference type="Proteomes" id="UP001056978"/>
    </source>
</evidence>
<dbReference type="Proteomes" id="UP001056978">
    <property type="component" value="Chromosome 3"/>
</dbReference>
<proteinExistence type="predicted"/>
<gene>
    <name evidence="1" type="ORF">MKS88_000968</name>
</gene>
<organism evidence="1 2">
    <name type="scientific">Plasmodium brasilianum</name>
    <dbReference type="NCBI Taxonomy" id="5824"/>
    <lineage>
        <taxon>Eukaryota</taxon>
        <taxon>Sar</taxon>
        <taxon>Alveolata</taxon>
        <taxon>Apicomplexa</taxon>
        <taxon>Aconoidasida</taxon>
        <taxon>Haemosporida</taxon>
        <taxon>Plasmodiidae</taxon>
        <taxon>Plasmodium</taxon>
        <taxon>Plasmodium (Plasmodium)</taxon>
    </lineage>
</organism>
<keyword evidence="2" id="KW-1185">Reference proteome</keyword>
<comment type="caution">
    <text evidence="1">The sequence shown here is derived from an EMBL/GenBank/DDBJ whole genome shotgun (WGS) entry which is preliminary data.</text>
</comment>
<accession>A0ACB9YG90</accession>
<keyword evidence="1" id="KW-0808">Transferase</keyword>
<keyword evidence="1" id="KW-0418">Kinase</keyword>
<sequence>MTKQQNDKTTKRQNNKTTKQQNDKTTKRQNNKTTKQQNDKTTKWNVFFFFIIKLCNENNKHLPDLLSKLNHPFIVKYIESYIEGDTLRIVMKYCKGGDLYHYIQNKKKQNTPIKEKRILIWFTQILTALKFLHSNHILHRDMKSLNILIDSDKRVRLCDFGISKVLENTLDYANTLIGTPYYLSPELCKDKKYSWPSDVWATGCLIYELATFRTPFHSTKGIQQLCYNIRYAPIPDLPNIYSKELNNIYKSMLIREPNYRATVQQLLVSDIVQILIEEKIREKQSMKKPLKEKPAMDNDNSGANEQEVKTLLLDVIDT</sequence>
<protein>
    <submittedName>
        <fullName evidence="1">Serine/threonine-protein kinase NEK4</fullName>
    </submittedName>
</protein>